<dbReference type="Proteomes" id="UP000004892">
    <property type="component" value="Unassembled WGS sequence"/>
</dbReference>
<name>H1DLG2_9BACT</name>
<feature type="transmembrane region" description="Helical" evidence="1">
    <location>
        <begin position="242"/>
        <end position="258"/>
    </location>
</feature>
<feature type="transmembrane region" description="Helical" evidence="1">
    <location>
        <begin position="27"/>
        <end position="45"/>
    </location>
</feature>
<dbReference type="AlphaFoldDB" id="H1DLG2"/>
<dbReference type="RefSeq" id="WP_009138240.1">
    <property type="nucleotide sequence ID" value="NZ_JH594602.1"/>
</dbReference>
<organism evidence="2 3">
    <name type="scientific">Odoribacter laneus YIT 12061</name>
    <dbReference type="NCBI Taxonomy" id="742817"/>
    <lineage>
        <taxon>Bacteria</taxon>
        <taxon>Pseudomonadati</taxon>
        <taxon>Bacteroidota</taxon>
        <taxon>Bacteroidia</taxon>
        <taxon>Bacteroidales</taxon>
        <taxon>Odoribacteraceae</taxon>
        <taxon>Odoribacter</taxon>
    </lineage>
</organism>
<dbReference type="InterPro" id="IPR049458">
    <property type="entry name" value="EpsG-like"/>
</dbReference>
<keyword evidence="1" id="KW-0812">Transmembrane</keyword>
<sequence length="354" mass="41574">MIILDLVPYILFLIISQLIGILQRKQAIIILILLFGIFLGFRYMVGWDFMNYYRTIINAGWELERFEFIPQQLGLLAHKAGNPQIFIFIMGFATILFFFTTLYKRSTDLRFSLFAFTCLPVFFIDSFTTIRFTLAVGICFFAYYYFNDNLKKSLLLILLATFVHRAAFFGFLIPLIRNFKINLFTNILLFIISIIIGISGIEKLVYTIFNTSLIPFVSESTYNHMAGYITDANASGFSKSRYIYTIFNLINFIFYRKIIENNNEIKKNIFLYNIGCCCLYIFSFSSTLAPRLSTFFLTSILLIVPFYKRIPLIKIFVYLLLFAVFVYQLSIIGYHPDFATRRNCFVPYQFYFFQ</sequence>
<keyword evidence="1" id="KW-1133">Transmembrane helix</keyword>
<dbReference type="Pfam" id="PF14897">
    <property type="entry name" value="EpsG"/>
    <property type="match status" value="1"/>
</dbReference>
<feature type="transmembrane region" description="Helical" evidence="1">
    <location>
        <begin position="155"/>
        <end position="176"/>
    </location>
</feature>
<reference evidence="2 3" key="1">
    <citation type="submission" date="2012-01" db="EMBL/GenBank/DDBJ databases">
        <title>The Genome Sequence of Odoribacter laneus YIT 12061.</title>
        <authorList>
            <consortium name="The Broad Institute Genome Sequencing Platform"/>
            <person name="Earl A."/>
            <person name="Ward D."/>
            <person name="Feldgarden M."/>
            <person name="Gevers D."/>
            <person name="Morotomi M."/>
            <person name="Young S.K."/>
            <person name="Zeng Q."/>
            <person name="Gargeya S."/>
            <person name="Fitzgerald M."/>
            <person name="Haas B."/>
            <person name="Abouelleil A."/>
            <person name="Alvarado L."/>
            <person name="Arachchi H.M."/>
            <person name="Berlin A."/>
            <person name="Chapman S.B."/>
            <person name="Gearin G."/>
            <person name="Goldberg J."/>
            <person name="Griggs A."/>
            <person name="Gujja S."/>
            <person name="Hansen M."/>
            <person name="Heiman D."/>
            <person name="Howarth C."/>
            <person name="Larimer J."/>
            <person name="Lui A."/>
            <person name="MacDonald P.J.P."/>
            <person name="McCowen C."/>
            <person name="Montmayeur A."/>
            <person name="Murphy C."/>
            <person name="Neiman D."/>
            <person name="Pearson M."/>
            <person name="Priest M."/>
            <person name="Roberts A."/>
            <person name="Saif S."/>
            <person name="Shea T."/>
            <person name="Sisk P."/>
            <person name="Stolte C."/>
            <person name="Sykes S."/>
            <person name="Wortman J."/>
            <person name="Nusbaum C."/>
            <person name="Birren B."/>
        </authorList>
    </citation>
    <scope>NUCLEOTIDE SEQUENCE [LARGE SCALE GENOMIC DNA]</scope>
    <source>
        <strain evidence="2 3">YIT 12061</strain>
    </source>
</reference>
<keyword evidence="3" id="KW-1185">Reference proteome</keyword>
<protein>
    <recommendedName>
        <fullName evidence="4">EpsG family protein</fullName>
    </recommendedName>
</protein>
<proteinExistence type="predicted"/>
<feature type="transmembrane region" description="Helical" evidence="1">
    <location>
        <begin position="315"/>
        <end position="334"/>
    </location>
</feature>
<feature type="transmembrane region" description="Helical" evidence="1">
    <location>
        <begin position="183"/>
        <end position="201"/>
    </location>
</feature>
<accession>H1DLG2</accession>
<dbReference type="PATRIC" id="fig|742817.3.peg.3302"/>
<evidence type="ECO:0008006" key="4">
    <source>
        <dbReference type="Google" id="ProtNLM"/>
    </source>
</evidence>
<comment type="caution">
    <text evidence="2">The sequence shown here is derived from an EMBL/GenBank/DDBJ whole genome shotgun (WGS) entry which is preliminary data.</text>
</comment>
<dbReference type="GeneID" id="98070618"/>
<gene>
    <name evidence="2" type="ORF">HMPREF9449_03098</name>
</gene>
<keyword evidence="1" id="KW-0472">Membrane</keyword>
<feature type="transmembrane region" description="Helical" evidence="1">
    <location>
        <begin position="85"/>
        <end position="103"/>
    </location>
</feature>
<dbReference type="STRING" id="742817.HMPREF9449_03098"/>
<evidence type="ECO:0000256" key="1">
    <source>
        <dbReference type="SAM" id="Phobius"/>
    </source>
</evidence>
<dbReference type="EMBL" id="ADMC01000040">
    <property type="protein sequence ID" value="EHP44948.1"/>
    <property type="molecule type" value="Genomic_DNA"/>
</dbReference>
<feature type="transmembrane region" description="Helical" evidence="1">
    <location>
        <begin position="6"/>
        <end position="22"/>
    </location>
</feature>
<evidence type="ECO:0000313" key="2">
    <source>
        <dbReference type="EMBL" id="EHP44948.1"/>
    </source>
</evidence>
<evidence type="ECO:0000313" key="3">
    <source>
        <dbReference type="Proteomes" id="UP000004892"/>
    </source>
</evidence>
<feature type="transmembrane region" description="Helical" evidence="1">
    <location>
        <begin position="115"/>
        <end position="143"/>
    </location>
</feature>
<dbReference type="eggNOG" id="ENOG5033A5I">
    <property type="taxonomic scope" value="Bacteria"/>
</dbReference>
<feature type="transmembrane region" description="Helical" evidence="1">
    <location>
        <begin position="270"/>
        <end position="286"/>
    </location>
</feature>
<dbReference type="HOGENOM" id="CLU_782643_0_0_10"/>